<protein>
    <submittedName>
        <fullName evidence="4">Acyltransferase family protein</fullName>
    </submittedName>
</protein>
<dbReference type="EMBL" id="JAUCGQ010000001">
    <property type="protein sequence ID" value="MDM7854047.1"/>
    <property type="molecule type" value="Genomic_DNA"/>
</dbReference>
<feature type="transmembrane region" description="Helical" evidence="2">
    <location>
        <begin position="80"/>
        <end position="97"/>
    </location>
</feature>
<dbReference type="GO" id="GO:0016746">
    <property type="term" value="F:acyltransferase activity"/>
    <property type="evidence" value="ECO:0007669"/>
    <property type="project" value="UniProtKB-KW"/>
</dbReference>
<dbReference type="RefSeq" id="WP_289453617.1">
    <property type="nucleotide sequence ID" value="NZ_JAUCGQ010000001.1"/>
</dbReference>
<keyword evidence="2" id="KW-0812">Transmembrane</keyword>
<feature type="transmembrane region" description="Helical" evidence="2">
    <location>
        <begin position="267"/>
        <end position="288"/>
    </location>
</feature>
<feature type="transmembrane region" description="Helical" evidence="2">
    <location>
        <begin position="141"/>
        <end position="159"/>
    </location>
</feature>
<evidence type="ECO:0000256" key="1">
    <source>
        <dbReference type="SAM" id="MobiDB-lite"/>
    </source>
</evidence>
<reference evidence="4 5" key="1">
    <citation type="submission" date="2023-06" db="EMBL/GenBank/DDBJ databases">
        <title>Cellulomonas sp. MW4 Whole genome sequence.</title>
        <authorList>
            <person name="Park S."/>
        </authorList>
    </citation>
    <scope>NUCLEOTIDE SEQUENCE [LARGE SCALE GENOMIC DNA]</scope>
    <source>
        <strain evidence="4 5">MW4</strain>
    </source>
</reference>
<feature type="transmembrane region" description="Helical" evidence="2">
    <location>
        <begin position="48"/>
        <end position="68"/>
    </location>
</feature>
<dbReference type="Pfam" id="PF01757">
    <property type="entry name" value="Acyl_transf_3"/>
    <property type="match status" value="1"/>
</dbReference>
<keyword evidence="5" id="KW-1185">Reference proteome</keyword>
<feature type="domain" description="Acyltransferase 3" evidence="3">
    <location>
        <begin position="17"/>
        <end position="318"/>
    </location>
</feature>
<feature type="transmembrane region" description="Helical" evidence="2">
    <location>
        <begin position="300"/>
        <end position="318"/>
    </location>
</feature>
<dbReference type="PANTHER" id="PTHR37312:SF1">
    <property type="entry name" value="MEMBRANE-BOUND ACYLTRANSFERASE YKRP-RELATED"/>
    <property type="match status" value="1"/>
</dbReference>
<feature type="transmembrane region" description="Helical" evidence="2">
    <location>
        <begin position="117"/>
        <end position="134"/>
    </location>
</feature>
<keyword evidence="4" id="KW-0012">Acyltransferase</keyword>
<sequence length="375" mass="39845">MVTDLANAAHSTRARDAWWDNARGLAVLLVVVGHAVQPATDSSASADWLYRLIYLFHVPLLVLVTGYLTAELTHRRAGRLVTALVVPYLAFELVQWGERTLTQGHPAHLDLLVPGWTLWYLPAVVAWRLAAPMLRAVRPGILLAGSVVVSIAAGLGHGVTHTLALDDVLTYLPFFVAGLVLREAPVRAWLDARGARVAALTTVALAAAATWLTRGRLGTGTFQLDGGNADWGTSDLRGSVVRFGLLLAGAALVAAVLTLVPRGRSWLTGLGLASLFVYLLHAPVLDVLRRTSLLDGVTSWWQTALVALAAAGLAAVLATRLVRAATRWAVEPPIERYVLRGGAAGTGHAADPQAVNPVRGRSEVSPRSRSPFASA</sequence>
<organism evidence="4 5">
    <name type="scientific">Cellulomonas alba</name>
    <dbReference type="NCBI Taxonomy" id="3053467"/>
    <lineage>
        <taxon>Bacteria</taxon>
        <taxon>Bacillati</taxon>
        <taxon>Actinomycetota</taxon>
        <taxon>Actinomycetes</taxon>
        <taxon>Micrococcales</taxon>
        <taxon>Cellulomonadaceae</taxon>
        <taxon>Cellulomonas</taxon>
    </lineage>
</organism>
<feature type="transmembrane region" description="Helical" evidence="2">
    <location>
        <begin position="240"/>
        <end position="260"/>
    </location>
</feature>
<comment type="caution">
    <text evidence="4">The sequence shown here is derived from an EMBL/GenBank/DDBJ whole genome shotgun (WGS) entry which is preliminary data.</text>
</comment>
<keyword evidence="2" id="KW-0472">Membrane</keyword>
<evidence type="ECO:0000259" key="3">
    <source>
        <dbReference type="Pfam" id="PF01757"/>
    </source>
</evidence>
<gene>
    <name evidence="4" type="ORF">QRT04_03810</name>
</gene>
<accession>A0ABT7SCY4</accession>
<feature type="region of interest" description="Disordered" evidence="1">
    <location>
        <begin position="346"/>
        <end position="375"/>
    </location>
</feature>
<evidence type="ECO:0000313" key="5">
    <source>
        <dbReference type="Proteomes" id="UP001529338"/>
    </source>
</evidence>
<name>A0ABT7SCY4_9CELL</name>
<proteinExistence type="predicted"/>
<evidence type="ECO:0000256" key="2">
    <source>
        <dbReference type="SAM" id="Phobius"/>
    </source>
</evidence>
<evidence type="ECO:0000313" key="4">
    <source>
        <dbReference type="EMBL" id="MDM7854047.1"/>
    </source>
</evidence>
<dbReference type="PANTHER" id="PTHR37312">
    <property type="entry name" value="MEMBRANE-BOUND ACYLTRANSFERASE YKRP-RELATED"/>
    <property type="match status" value="1"/>
</dbReference>
<dbReference type="InterPro" id="IPR052734">
    <property type="entry name" value="Nod_factor_acetyltransferase"/>
</dbReference>
<feature type="transmembrane region" description="Helical" evidence="2">
    <location>
        <begin position="197"/>
        <end position="214"/>
    </location>
</feature>
<keyword evidence="4" id="KW-0808">Transferase</keyword>
<dbReference type="InterPro" id="IPR002656">
    <property type="entry name" value="Acyl_transf_3_dom"/>
</dbReference>
<keyword evidence="2" id="KW-1133">Transmembrane helix</keyword>
<dbReference type="Proteomes" id="UP001529338">
    <property type="component" value="Unassembled WGS sequence"/>
</dbReference>